<dbReference type="Proteomes" id="UP000536179">
    <property type="component" value="Unassembled WGS sequence"/>
</dbReference>
<evidence type="ECO:0000256" key="2">
    <source>
        <dbReference type="ARBA" id="ARBA00022723"/>
    </source>
</evidence>
<evidence type="ECO:0000313" key="8">
    <source>
        <dbReference type="Proteomes" id="UP000536179"/>
    </source>
</evidence>
<dbReference type="InterPro" id="IPR055557">
    <property type="entry name" value="DUF7133"/>
</dbReference>
<dbReference type="InterPro" id="IPR009056">
    <property type="entry name" value="Cyt_c-like_dom"/>
</dbReference>
<dbReference type="RefSeq" id="WP_184304098.1">
    <property type="nucleotide sequence ID" value="NZ_JACHXU010000005.1"/>
</dbReference>
<dbReference type="Pfam" id="PF00034">
    <property type="entry name" value="Cytochrom_C"/>
    <property type="match status" value="1"/>
</dbReference>
<keyword evidence="3 4" id="KW-0408">Iron</keyword>
<dbReference type="EMBL" id="JACHXU010000005">
    <property type="protein sequence ID" value="MBB3205970.1"/>
    <property type="molecule type" value="Genomic_DNA"/>
</dbReference>
<dbReference type="SUPFAM" id="SSF46626">
    <property type="entry name" value="Cytochrome c"/>
    <property type="match status" value="1"/>
</dbReference>
<dbReference type="SUPFAM" id="SSF50952">
    <property type="entry name" value="Soluble quinoprotein glucose dehydrogenase"/>
    <property type="match status" value="1"/>
</dbReference>
<proteinExistence type="predicted"/>
<dbReference type="GO" id="GO:0009055">
    <property type="term" value="F:electron transfer activity"/>
    <property type="evidence" value="ECO:0007669"/>
    <property type="project" value="InterPro"/>
</dbReference>
<dbReference type="InterPro" id="IPR016024">
    <property type="entry name" value="ARM-type_fold"/>
</dbReference>
<dbReference type="Gene3D" id="1.25.10.10">
    <property type="entry name" value="Leucine-rich Repeat Variant"/>
    <property type="match status" value="1"/>
</dbReference>
<evidence type="ECO:0000259" key="6">
    <source>
        <dbReference type="PROSITE" id="PS51007"/>
    </source>
</evidence>
<reference evidence="7 8" key="1">
    <citation type="submission" date="2020-08" db="EMBL/GenBank/DDBJ databases">
        <title>Genomic Encyclopedia of Type Strains, Phase III (KMG-III): the genomes of soil and plant-associated and newly described type strains.</title>
        <authorList>
            <person name="Whitman W."/>
        </authorList>
    </citation>
    <scope>NUCLEOTIDE SEQUENCE [LARGE SCALE GENOMIC DNA]</scope>
    <source>
        <strain evidence="7 8">CECT 8075</strain>
    </source>
</reference>
<feature type="region of interest" description="Disordered" evidence="5">
    <location>
        <begin position="56"/>
        <end position="99"/>
    </location>
</feature>
<dbReference type="InterPro" id="IPR036909">
    <property type="entry name" value="Cyt_c-like_dom_sf"/>
</dbReference>
<dbReference type="SUPFAM" id="SSF48371">
    <property type="entry name" value="ARM repeat"/>
    <property type="match status" value="1"/>
</dbReference>
<evidence type="ECO:0000313" key="7">
    <source>
        <dbReference type="EMBL" id="MBB3205970.1"/>
    </source>
</evidence>
<dbReference type="InterPro" id="IPR013428">
    <property type="entry name" value="Membrane-bound_put_N"/>
</dbReference>
<dbReference type="PANTHER" id="PTHR33546">
    <property type="entry name" value="LARGE, MULTIFUNCTIONAL SECRETED PROTEIN-RELATED"/>
    <property type="match status" value="1"/>
</dbReference>
<sequence length="1150" mass="125730">MIAVLDMFYALRALVARPVDARRVHTVTKMAFAGGRFQWISGALIWFAVASPGFSAPPSANSTPNPPPTLPAGSSDSRESSFPTPDDTEPLAATHPQLSPTDSAAAIRLPDGFSATVFAAEPDVQNPIDLAWDHRGRMWVAENYTYAKSGVRFRDDLRDRVVVFTDANCDGAPEQRTVFLDTLSRLTSVEVGPGRVSALGSSATPNTNNTPANVNGVWLMCPPQLLFVPDANHDLVPDSGPRVVLDGFDVAKQNYHNFANGLRFGPDGWLYGRCGGSCPGQVGPPGTPEEQRVALEGGFWRFDVREERFEVLSHGTTNPWGHDFNEFGEPFFINTVNGHLWHSIHGAHFNRPFTLDPNPSVYATIDQHADHYHFDTGQHWTKSRDGAANDFGGGHAHCGLMIYQESTWPESYRGSLMTLNFHGRRANRENLVRRGSGYVGTHGEDFFLSSDEWFRGMELSAGPDGNVFVLDWSDLGECHEHTGVHRNSGRVYKITARQSDSERESAKQSREAKMQQLADGTVSELVEMISGEDRWFSHQAALRLREVHDRGEDISAAIENMRAAFAQTQQSQDNNDAAQRCRLLWSLDSLGGLTQSGQEPAFDDYLPFLNDASEHVRAAAIRSLTQRWPIDDVYGPNASGRTAWPEIDASAKELIGQFDQLGGNDSALVRLTLASTLQRLPIDLRADAATKLLQISGDQDTGDHNMAKMIWYGVMSRAETHPGEMIEVAAVSSLPELTMYVSRSIAEQIETSPDAFGGLAETALEKLKTTAPESARPWCEAMFRGVAQGLVGIRRAVMPEAWPELKKTLANAGIDTGDAIGQLDTIFGDGLSPERMLAILNDKDVDLTKRLNAFEGLVATWHDPKSKGGLSADVLIKSSRPLIASPHVNLAAAESLATIEHDAVADILLDNYRRFRAPLRPNVIALLCSRETFAAALVKRLEQGGLPKDALDASHVRGLVALGNEDLTRRLESVWGRVRETPGERIAEIERLKTMLTSDRLHNANVPAGRALYDRACASCHRLFGNGEQVGPDLTGSQRGSLEYLLSNIVDPDAVVGVDFRATKVLTVDGRLLVGLVTQRTRRTLTIASATRTETIGLDEVEDEFPTENSPMPSGLLQPLDDEAIVNLIAYLQSPVQVIPPGGETEGGGR</sequence>
<organism evidence="7 8">
    <name type="scientific">Aporhodopirellula rubra</name>
    <dbReference type="NCBI Taxonomy" id="980271"/>
    <lineage>
        <taxon>Bacteria</taxon>
        <taxon>Pseudomonadati</taxon>
        <taxon>Planctomycetota</taxon>
        <taxon>Planctomycetia</taxon>
        <taxon>Pirellulales</taxon>
        <taxon>Pirellulaceae</taxon>
        <taxon>Aporhodopirellula</taxon>
    </lineage>
</organism>
<keyword evidence="2 4" id="KW-0479">Metal-binding</keyword>
<dbReference type="InterPro" id="IPR011989">
    <property type="entry name" value="ARM-like"/>
</dbReference>
<dbReference type="InterPro" id="IPR011042">
    <property type="entry name" value="6-blade_b-propeller_TolB-like"/>
</dbReference>
<evidence type="ECO:0000256" key="3">
    <source>
        <dbReference type="ARBA" id="ARBA00023004"/>
    </source>
</evidence>
<keyword evidence="8" id="KW-1185">Reference proteome</keyword>
<dbReference type="Gene3D" id="1.10.760.10">
    <property type="entry name" value="Cytochrome c-like domain"/>
    <property type="match status" value="1"/>
</dbReference>
<dbReference type="GO" id="GO:0046872">
    <property type="term" value="F:metal ion binding"/>
    <property type="evidence" value="ECO:0007669"/>
    <property type="project" value="UniProtKB-KW"/>
</dbReference>
<dbReference type="GO" id="GO:0020037">
    <property type="term" value="F:heme binding"/>
    <property type="evidence" value="ECO:0007669"/>
    <property type="project" value="InterPro"/>
</dbReference>
<comment type="caution">
    <text evidence="7">The sequence shown here is derived from an EMBL/GenBank/DDBJ whole genome shotgun (WGS) entry which is preliminary data.</text>
</comment>
<dbReference type="Pfam" id="PF23500">
    <property type="entry name" value="DUF7133"/>
    <property type="match status" value="2"/>
</dbReference>
<accession>A0A7W5DWZ2</accession>
<dbReference type="InterPro" id="IPR013427">
    <property type="entry name" value="Haem-bd_dom_put"/>
</dbReference>
<feature type="domain" description="Cytochrome c" evidence="6">
    <location>
        <begin position="1004"/>
        <end position="1136"/>
    </location>
</feature>
<dbReference type="Gene3D" id="2.120.10.30">
    <property type="entry name" value="TolB, C-terminal domain"/>
    <property type="match status" value="1"/>
</dbReference>
<dbReference type="PANTHER" id="PTHR33546:SF1">
    <property type="entry name" value="LARGE, MULTIFUNCTIONAL SECRETED PROTEIN"/>
    <property type="match status" value="1"/>
</dbReference>
<dbReference type="PROSITE" id="PS51007">
    <property type="entry name" value="CYTC"/>
    <property type="match status" value="1"/>
</dbReference>
<gene>
    <name evidence="7" type="ORF">FHS27_001778</name>
</gene>
<dbReference type="NCBIfam" id="TIGR02604">
    <property type="entry name" value="Piru_Ver_Nterm"/>
    <property type="match status" value="1"/>
</dbReference>
<evidence type="ECO:0000256" key="1">
    <source>
        <dbReference type="ARBA" id="ARBA00022617"/>
    </source>
</evidence>
<dbReference type="AlphaFoldDB" id="A0A7W5DWZ2"/>
<keyword evidence="1 4" id="KW-0349">Heme</keyword>
<evidence type="ECO:0000256" key="5">
    <source>
        <dbReference type="SAM" id="MobiDB-lite"/>
    </source>
</evidence>
<protein>
    <submittedName>
        <fullName evidence="7">Putative membrane-bound dehydrogenase-like protein</fullName>
    </submittedName>
</protein>
<dbReference type="InterPro" id="IPR011041">
    <property type="entry name" value="Quinoprot_gluc/sorb_DH_b-prop"/>
</dbReference>
<evidence type="ECO:0000256" key="4">
    <source>
        <dbReference type="PROSITE-ProRule" id="PRU00433"/>
    </source>
</evidence>
<dbReference type="NCBIfam" id="TIGR02603">
    <property type="entry name" value="CxxCH_TIGR02603"/>
    <property type="match status" value="1"/>
</dbReference>
<name>A0A7W5DWZ2_9BACT</name>